<dbReference type="RefSeq" id="WP_192731560.1">
    <property type="nucleotide sequence ID" value="NZ_BAAAVL010000002.1"/>
</dbReference>
<organism evidence="2 3">
    <name type="scientific">Rhizobium viscosum</name>
    <name type="common">Arthrobacter viscosus</name>
    <dbReference type="NCBI Taxonomy" id="1673"/>
    <lineage>
        <taxon>Bacteria</taxon>
        <taxon>Pseudomonadati</taxon>
        <taxon>Pseudomonadota</taxon>
        <taxon>Alphaproteobacteria</taxon>
        <taxon>Hyphomicrobiales</taxon>
        <taxon>Rhizobiaceae</taxon>
        <taxon>Rhizobium/Agrobacterium group</taxon>
        <taxon>Rhizobium</taxon>
    </lineage>
</organism>
<gene>
    <name evidence="2" type="ORF">H4W29_005109</name>
</gene>
<evidence type="ECO:0000256" key="1">
    <source>
        <dbReference type="SAM" id="Phobius"/>
    </source>
</evidence>
<name>A0ABR9IXC4_RHIVS</name>
<keyword evidence="1" id="KW-0812">Transmembrane</keyword>
<proteinExistence type="predicted"/>
<dbReference type="Proteomes" id="UP000620262">
    <property type="component" value="Unassembled WGS sequence"/>
</dbReference>
<comment type="caution">
    <text evidence="2">The sequence shown here is derived from an EMBL/GenBank/DDBJ whole genome shotgun (WGS) entry which is preliminary data.</text>
</comment>
<keyword evidence="3" id="KW-1185">Reference proteome</keyword>
<accession>A0ABR9IXC4</accession>
<keyword evidence="1" id="KW-1133">Transmembrane helix</keyword>
<evidence type="ECO:0000313" key="3">
    <source>
        <dbReference type="Proteomes" id="UP000620262"/>
    </source>
</evidence>
<protein>
    <submittedName>
        <fullName evidence="2">Uncharacterized protein</fullName>
    </submittedName>
</protein>
<feature type="transmembrane region" description="Helical" evidence="1">
    <location>
        <begin position="54"/>
        <end position="75"/>
    </location>
</feature>
<keyword evidence="1" id="KW-0472">Membrane</keyword>
<dbReference type="EMBL" id="JADBEC010000002">
    <property type="protein sequence ID" value="MBE1507864.1"/>
    <property type="molecule type" value="Genomic_DNA"/>
</dbReference>
<evidence type="ECO:0000313" key="2">
    <source>
        <dbReference type="EMBL" id="MBE1507864.1"/>
    </source>
</evidence>
<feature type="transmembrane region" description="Helical" evidence="1">
    <location>
        <begin position="15"/>
        <end position="42"/>
    </location>
</feature>
<reference evidence="2 3" key="1">
    <citation type="submission" date="2020-10" db="EMBL/GenBank/DDBJ databases">
        <title>Sequencing the genomes of 1000 actinobacteria strains.</title>
        <authorList>
            <person name="Klenk H.-P."/>
        </authorList>
    </citation>
    <scope>NUCLEOTIDE SEQUENCE [LARGE SCALE GENOMIC DNA]</scope>
    <source>
        <strain evidence="2 3">DSM 7307</strain>
    </source>
</reference>
<sequence length="81" mass="8134">MNDGNPFIEVVLDGLVAVVIFLSAATVVAMAAAFASLISHVAGIVQEPGTTGSLFATSGILLLSTVLSVLASIAAQRLSFS</sequence>